<evidence type="ECO:0000256" key="1">
    <source>
        <dbReference type="SAM" id="MobiDB-lite"/>
    </source>
</evidence>
<keyword evidence="3" id="KW-1185">Reference proteome</keyword>
<evidence type="ECO:0000313" key="3">
    <source>
        <dbReference type="Proteomes" id="UP001066276"/>
    </source>
</evidence>
<proteinExistence type="predicted"/>
<accession>A0AAV7MDF1</accession>
<dbReference type="AlphaFoldDB" id="A0AAV7MDF1"/>
<gene>
    <name evidence="2" type="ORF">NDU88_006434</name>
</gene>
<organism evidence="2 3">
    <name type="scientific">Pleurodeles waltl</name>
    <name type="common">Iberian ribbed newt</name>
    <dbReference type="NCBI Taxonomy" id="8319"/>
    <lineage>
        <taxon>Eukaryota</taxon>
        <taxon>Metazoa</taxon>
        <taxon>Chordata</taxon>
        <taxon>Craniata</taxon>
        <taxon>Vertebrata</taxon>
        <taxon>Euteleostomi</taxon>
        <taxon>Amphibia</taxon>
        <taxon>Batrachia</taxon>
        <taxon>Caudata</taxon>
        <taxon>Salamandroidea</taxon>
        <taxon>Salamandridae</taxon>
        <taxon>Pleurodelinae</taxon>
        <taxon>Pleurodeles</taxon>
    </lineage>
</organism>
<sequence length="147" mass="15399">MPSPPVNPPCGVESTAQHPPQGGEPVPSLGPAALSQSPARFVARRSVILVPPCVGHAPQASPARSRSLPQLQMPDAAAVVAASRHGLLPTLASHLGQISSLIMCAQAGWTLEDPRDRRWSGSFGPVFRSPEVQKIAGYLWDVSGAFP</sequence>
<evidence type="ECO:0000313" key="2">
    <source>
        <dbReference type="EMBL" id="KAJ1101366.1"/>
    </source>
</evidence>
<dbReference type="EMBL" id="JANPWB010000014">
    <property type="protein sequence ID" value="KAJ1101366.1"/>
    <property type="molecule type" value="Genomic_DNA"/>
</dbReference>
<dbReference type="Proteomes" id="UP001066276">
    <property type="component" value="Chromosome 10"/>
</dbReference>
<feature type="region of interest" description="Disordered" evidence="1">
    <location>
        <begin position="1"/>
        <end position="34"/>
    </location>
</feature>
<comment type="caution">
    <text evidence="2">The sequence shown here is derived from an EMBL/GenBank/DDBJ whole genome shotgun (WGS) entry which is preliminary data.</text>
</comment>
<reference evidence="2" key="1">
    <citation type="journal article" date="2022" name="bioRxiv">
        <title>Sequencing and chromosome-scale assembly of the giantPleurodeles waltlgenome.</title>
        <authorList>
            <person name="Brown T."/>
            <person name="Elewa A."/>
            <person name="Iarovenko S."/>
            <person name="Subramanian E."/>
            <person name="Araus A.J."/>
            <person name="Petzold A."/>
            <person name="Susuki M."/>
            <person name="Suzuki K.-i.T."/>
            <person name="Hayashi T."/>
            <person name="Toyoda A."/>
            <person name="Oliveira C."/>
            <person name="Osipova E."/>
            <person name="Leigh N.D."/>
            <person name="Simon A."/>
            <person name="Yun M.H."/>
        </authorList>
    </citation>
    <scope>NUCLEOTIDE SEQUENCE</scope>
    <source>
        <strain evidence="2">20211129_DDA</strain>
        <tissue evidence="2">Liver</tissue>
    </source>
</reference>
<name>A0AAV7MDF1_PLEWA</name>
<protein>
    <submittedName>
        <fullName evidence="2">Uncharacterized protein</fullName>
    </submittedName>
</protein>